<dbReference type="AlphaFoldDB" id="A0A1U7M077"/>
<comment type="caution">
    <text evidence="1">The sequence shown here is derived from an EMBL/GenBank/DDBJ whole genome shotgun (WGS) entry which is preliminary data.</text>
</comment>
<accession>A0A1U7M077</accession>
<gene>
    <name evidence="1" type="ORF">BIV18_05510</name>
</gene>
<dbReference type="SUPFAM" id="SSF53681">
    <property type="entry name" value="Aspartate/glutamate racemase"/>
    <property type="match status" value="1"/>
</dbReference>
<dbReference type="PROSITE" id="PS00924">
    <property type="entry name" value="ASP_GLU_RACEMASE_2"/>
    <property type="match status" value="1"/>
</dbReference>
<dbReference type="GO" id="GO:0016855">
    <property type="term" value="F:racemase and epimerase activity, acting on amino acids and derivatives"/>
    <property type="evidence" value="ECO:0007669"/>
    <property type="project" value="InterPro"/>
</dbReference>
<protein>
    <submittedName>
        <fullName evidence="1">Racemase</fullName>
    </submittedName>
</protein>
<keyword evidence="2" id="KW-1185">Reference proteome</keyword>
<dbReference type="STRING" id="1465756.BIV18_05510"/>
<dbReference type="Gene3D" id="3.40.50.1860">
    <property type="match status" value="1"/>
</dbReference>
<evidence type="ECO:0000313" key="1">
    <source>
        <dbReference type="EMBL" id="OLR65008.1"/>
    </source>
</evidence>
<organism evidence="1 2">
    <name type="scientific">Peptoniphilus porci</name>
    <dbReference type="NCBI Taxonomy" id="2652280"/>
    <lineage>
        <taxon>Bacteria</taxon>
        <taxon>Bacillati</taxon>
        <taxon>Bacillota</taxon>
        <taxon>Tissierellia</taxon>
        <taxon>Tissierellales</taxon>
        <taxon>Peptoniphilaceae</taxon>
        <taxon>Peptoniphilus</taxon>
    </lineage>
</organism>
<dbReference type="Proteomes" id="UP000187166">
    <property type="component" value="Unassembled WGS sequence"/>
</dbReference>
<evidence type="ECO:0000313" key="2">
    <source>
        <dbReference type="Proteomes" id="UP000187166"/>
    </source>
</evidence>
<sequence length="215" mass="24606">MKVGVFAGTFVDTRMGVELLKSRGFDTLSFPISKNPKEQSHLQYYSKDELTNIVEKKIVEAKNEGAEKIFIYCNSLSASIDVDKLTQSQNIEIITPFDFYKNLDNRYKDIVILAANSKSAHGIDKIISEKIFRNTISIGMLSIVEEIEKKTLPRDIVSKLGLKELFKFFNSMEKKPDAIILACTHFPYMKEEFKKLTNIEILDPAEDMIHKLKSK</sequence>
<dbReference type="EMBL" id="MJIH01000001">
    <property type="protein sequence ID" value="OLR65008.1"/>
    <property type="molecule type" value="Genomic_DNA"/>
</dbReference>
<proteinExistence type="predicted"/>
<name>A0A1U7M077_9FIRM</name>
<dbReference type="InterPro" id="IPR033134">
    <property type="entry name" value="Asp/Glu_racemase_AS_2"/>
</dbReference>
<reference evidence="1 2" key="1">
    <citation type="journal article" date="2016" name="Appl. Environ. Microbiol.">
        <title>Function and Phylogeny of Bacterial Butyryl Coenzyme A:Acetate Transferases and Their Diversity in the Proximal Colon of Swine.</title>
        <authorList>
            <person name="Trachsel J."/>
            <person name="Bayles D.O."/>
            <person name="Looft T."/>
            <person name="Levine U.Y."/>
            <person name="Allen H.K."/>
        </authorList>
    </citation>
    <scope>NUCLEOTIDE SEQUENCE [LARGE SCALE GENOMIC DNA]</scope>
    <source>
        <strain evidence="1 2">35-6-1</strain>
    </source>
</reference>
<dbReference type="InterPro" id="IPR001920">
    <property type="entry name" value="Asp/Glu_race"/>
</dbReference>